<dbReference type="GO" id="GO:0000981">
    <property type="term" value="F:DNA-binding transcription factor activity, RNA polymerase II-specific"/>
    <property type="evidence" value="ECO:0007669"/>
    <property type="project" value="TreeGrafter"/>
</dbReference>
<evidence type="ECO:0000256" key="4">
    <source>
        <dbReference type="SAM" id="MobiDB-lite"/>
    </source>
</evidence>
<keyword evidence="1 3" id="KW-0238">DNA-binding</keyword>
<dbReference type="Pfam" id="PF00505">
    <property type="entry name" value="HMG_box"/>
    <property type="match status" value="1"/>
</dbReference>
<reference evidence="6 7" key="1">
    <citation type="submission" date="2022-11" db="EMBL/GenBank/DDBJ databases">
        <title>Mucor velutinosus strain NIH1002 WGS.</title>
        <authorList>
            <person name="Subramanian P."/>
            <person name="Mullikin J.C."/>
            <person name="Segre J.A."/>
            <person name="Zelazny A.M."/>
        </authorList>
    </citation>
    <scope>NUCLEOTIDE SEQUENCE [LARGE SCALE GENOMIC DNA]</scope>
    <source>
        <strain evidence="6 7">NIH1002</strain>
    </source>
</reference>
<dbReference type="InterPro" id="IPR009071">
    <property type="entry name" value="HMG_box_dom"/>
</dbReference>
<evidence type="ECO:0000256" key="1">
    <source>
        <dbReference type="ARBA" id="ARBA00023125"/>
    </source>
</evidence>
<organism evidence="6 7">
    <name type="scientific">Mucor velutinosus</name>
    <dbReference type="NCBI Taxonomy" id="708070"/>
    <lineage>
        <taxon>Eukaryota</taxon>
        <taxon>Fungi</taxon>
        <taxon>Fungi incertae sedis</taxon>
        <taxon>Mucoromycota</taxon>
        <taxon>Mucoromycotina</taxon>
        <taxon>Mucoromycetes</taxon>
        <taxon>Mucorales</taxon>
        <taxon>Mucorineae</taxon>
        <taxon>Mucoraceae</taxon>
        <taxon>Mucor</taxon>
    </lineage>
</organism>
<dbReference type="RefSeq" id="XP_064683045.1">
    <property type="nucleotide sequence ID" value="XM_064830543.1"/>
</dbReference>
<sequence length="344" mass="39341">MTKINDSFKYQQQQQRPQPQIPRPLNCFLMYRLEKQKEIVAKCPTANHRDISKIIAKWWQEASDEEKEPFRERARIAKQEHNALYPDYKYAPKKKMTPKRVYIRRNKKQQFTSRAKENNVLMEIIYEDPTALKHLSPSDIKSKKTTSAPTPSRAYEPLCPVSDYSATQVNVEGEDVCYSSSWSATPPMSFASYHSSVTTPFDSPHVSPYSDYSEFDISSPVSSCETAGYYSPSSTTTATTPFSCDNLNCDNTPFSILDSPFISDSNAYATDMNYDMGMIDYFHFGHSNMGNINNVFKPATTQEFSWTESCEALTTTEQYPLCNMTQQVYDPPVEYINPALLQLI</sequence>
<dbReference type="SUPFAM" id="SSF47095">
    <property type="entry name" value="HMG-box"/>
    <property type="match status" value="1"/>
</dbReference>
<keyword evidence="7" id="KW-1185">Reference proteome</keyword>
<evidence type="ECO:0000313" key="7">
    <source>
        <dbReference type="Proteomes" id="UP001304243"/>
    </source>
</evidence>
<evidence type="ECO:0000313" key="6">
    <source>
        <dbReference type="EMBL" id="KAK4516379.1"/>
    </source>
</evidence>
<dbReference type="AlphaFoldDB" id="A0AAN7HN39"/>
<evidence type="ECO:0000259" key="5">
    <source>
        <dbReference type="PROSITE" id="PS50118"/>
    </source>
</evidence>
<feature type="region of interest" description="Disordered" evidence="4">
    <location>
        <begin position="1"/>
        <end position="21"/>
    </location>
</feature>
<protein>
    <recommendedName>
        <fullName evidence="5">HMG box domain-containing protein</fullName>
    </recommendedName>
</protein>
<dbReference type="PROSITE" id="PS50118">
    <property type="entry name" value="HMG_BOX_2"/>
    <property type="match status" value="1"/>
</dbReference>
<dbReference type="GO" id="GO:0000978">
    <property type="term" value="F:RNA polymerase II cis-regulatory region sequence-specific DNA binding"/>
    <property type="evidence" value="ECO:0007669"/>
    <property type="project" value="TreeGrafter"/>
</dbReference>
<dbReference type="PANTHER" id="PTHR45789">
    <property type="entry name" value="FI18025P1"/>
    <property type="match status" value="1"/>
</dbReference>
<dbReference type="InterPro" id="IPR036910">
    <property type="entry name" value="HMG_box_dom_sf"/>
</dbReference>
<feature type="DNA-binding region" description="HMG box" evidence="3">
    <location>
        <begin position="21"/>
        <end position="89"/>
    </location>
</feature>
<evidence type="ECO:0000256" key="2">
    <source>
        <dbReference type="ARBA" id="ARBA00023242"/>
    </source>
</evidence>
<comment type="caution">
    <text evidence="6">The sequence shown here is derived from an EMBL/GenBank/DDBJ whole genome shotgun (WGS) entry which is preliminary data.</text>
</comment>
<name>A0AAN7HN39_9FUNG</name>
<dbReference type="Gene3D" id="1.10.30.10">
    <property type="entry name" value="High mobility group box domain"/>
    <property type="match status" value="1"/>
</dbReference>
<dbReference type="PANTHER" id="PTHR45789:SF2">
    <property type="entry name" value="FI18025P1"/>
    <property type="match status" value="1"/>
</dbReference>
<gene>
    <name evidence="6" type="ORF">ATC70_011350</name>
</gene>
<feature type="domain" description="HMG box" evidence="5">
    <location>
        <begin position="21"/>
        <end position="89"/>
    </location>
</feature>
<dbReference type="CDD" id="cd01389">
    <property type="entry name" value="HMG-box_ROX1-like"/>
    <property type="match status" value="1"/>
</dbReference>
<dbReference type="SMART" id="SM00398">
    <property type="entry name" value="HMG"/>
    <property type="match status" value="1"/>
</dbReference>
<dbReference type="GO" id="GO:0005634">
    <property type="term" value="C:nucleus"/>
    <property type="evidence" value="ECO:0007669"/>
    <property type="project" value="UniProtKB-UniRule"/>
</dbReference>
<dbReference type="GeneID" id="89955036"/>
<dbReference type="EMBL" id="JASEJX010000014">
    <property type="protein sequence ID" value="KAK4516379.1"/>
    <property type="molecule type" value="Genomic_DNA"/>
</dbReference>
<feature type="compositionally biased region" description="Polar residues" evidence="4">
    <location>
        <begin position="1"/>
        <end position="10"/>
    </location>
</feature>
<accession>A0AAN7HN39</accession>
<dbReference type="Proteomes" id="UP001304243">
    <property type="component" value="Unassembled WGS sequence"/>
</dbReference>
<proteinExistence type="predicted"/>
<keyword evidence="2 3" id="KW-0539">Nucleus</keyword>
<dbReference type="InterPro" id="IPR051356">
    <property type="entry name" value="SOX/SOX-like_TF"/>
</dbReference>
<evidence type="ECO:0000256" key="3">
    <source>
        <dbReference type="PROSITE-ProRule" id="PRU00267"/>
    </source>
</evidence>